<organism evidence="7 8">
    <name type="scientific">Candidatus Thalassospirochaeta sargassi</name>
    <dbReference type="NCBI Taxonomy" id="3119039"/>
    <lineage>
        <taxon>Bacteria</taxon>
        <taxon>Pseudomonadati</taxon>
        <taxon>Spirochaetota</taxon>
        <taxon>Spirochaetia</taxon>
        <taxon>Spirochaetales</taxon>
        <taxon>Spirochaetaceae</taxon>
        <taxon>Candidatus Thalassospirochaeta</taxon>
    </lineage>
</organism>
<dbReference type="PANTHER" id="PTHR32196:SF72">
    <property type="entry name" value="RIBOSE IMPORT PERMEASE PROTEIN RBSC"/>
    <property type="match status" value="1"/>
</dbReference>
<dbReference type="GO" id="GO:0022857">
    <property type="term" value="F:transmembrane transporter activity"/>
    <property type="evidence" value="ECO:0007669"/>
    <property type="project" value="InterPro"/>
</dbReference>
<dbReference type="InterPro" id="IPR001851">
    <property type="entry name" value="ABC_transp_permease"/>
</dbReference>
<comment type="caution">
    <text evidence="7">The sequence shown here is derived from an EMBL/GenBank/DDBJ whole genome shotgun (WGS) entry which is preliminary data.</text>
</comment>
<protein>
    <submittedName>
        <fullName evidence="7">ABC transporter permease</fullName>
    </submittedName>
</protein>
<evidence type="ECO:0000256" key="1">
    <source>
        <dbReference type="ARBA" id="ARBA00004651"/>
    </source>
</evidence>
<accession>A0AAJ1ICP2</accession>
<comment type="subcellular location">
    <subcellularLocation>
        <location evidence="1">Cell membrane</location>
        <topology evidence="1">Multi-pass membrane protein</topology>
    </subcellularLocation>
</comment>
<keyword evidence="2" id="KW-1003">Cell membrane</keyword>
<feature type="transmembrane region" description="Helical" evidence="6">
    <location>
        <begin position="12"/>
        <end position="34"/>
    </location>
</feature>
<dbReference type="PANTHER" id="PTHR32196">
    <property type="entry name" value="ABC TRANSPORTER PERMEASE PROTEIN YPHD-RELATED-RELATED"/>
    <property type="match status" value="1"/>
</dbReference>
<dbReference type="GO" id="GO:0005886">
    <property type="term" value="C:plasma membrane"/>
    <property type="evidence" value="ECO:0007669"/>
    <property type="project" value="UniProtKB-SubCell"/>
</dbReference>
<evidence type="ECO:0000313" key="8">
    <source>
        <dbReference type="Proteomes" id="UP001221217"/>
    </source>
</evidence>
<keyword evidence="3 6" id="KW-0812">Transmembrane</keyword>
<feature type="transmembrane region" description="Helical" evidence="6">
    <location>
        <begin position="249"/>
        <end position="277"/>
    </location>
</feature>
<keyword evidence="5 6" id="KW-0472">Membrane</keyword>
<dbReference type="Pfam" id="PF02653">
    <property type="entry name" value="BPD_transp_2"/>
    <property type="match status" value="1"/>
</dbReference>
<feature type="transmembrane region" description="Helical" evidence="6">
    <location>
        <begin position="68"/>
        <end position="85"/>
    </location>
</feature>
<feature type="transmembrane region" description="Helical" evidence="6">
    <location>
        <begin position="91"/>
        <end position="116"/>
    </location>
</feature>
<feature type="transmembrane region" description="Helical" evidence="6">
    <location>
        <begin position="208"/>
        <end position="228"/>
    </location>
</feature>
<feature type="transmembrane region" description="Helical" evidence="6">
    <location>
        <begin position="40"/>
        <end position="61"/>
    </location>
</feature>
<evidence type="ECO:0000256" key="3">
    <source>
        <dbReference type="ARBA" id="ARBA00022692"/>
    </source>
</evidence>
<sequence>MLKIKEYLSSKLWLSVVIAIIVLCVVFSFLSPAFLQWSNFQAVLVQASITGVMAVGLTFVIMTSGIDISIGAILLLSATIFAYTVNGTGSFMTAFIAAIATATAAGIINGLLVYYFKMAPMITTLATYNIFNGIALHISKTENVPIDRCFTFLGNGRIFDVPIPLLILFAAVLIGAYLQTRTRFGTFVRAVGNSLDSAAESNLPTRRIIITAYLLAGLTAGLAGVMLISRTAGLQNSLGVGTEFTCIAAVVLGGTALSGGSGSVVGSVFGAVFLVLINNGLNLMQASPFIYDAVRGVVLLAAVSVDRMSTARQAKTLLEQKAIRIGSTMVRQSSSL</sequence>
<evidence type="ECO:0000313" key="7">
    <source>
        <dbReference type="EMBL" id="MDC7226840.1"/>
    </source>
</evidence>
<gene>
    <name evidence="7" type="ORF">PQJ61_08740</name>
</gene>
<evidence type="ECO:0000256" key="6">
    <source>
        <dbReference type="SAM" id="Phobius"/>
    </source>
</evidence>
<dbReference type="EMBL" id="JAQQAL010000017">
    <property type="protein sequence ID" value="MDC7226840.1"/>
    <property type="molecule type" value="Genomic_DNA"/>
</dbReference>
<keyword evidence="4 6" id="KW-1133">Transmembrane helix</keyword>
<name>A0AAJ1ICP2_9SPIO</name>
<evidence type="ECO:0000256" key="2">
    <source>
        <dbReference type="ARBA" id="ARBA00022475"/>
    </source>
</evidence>
<dbReference type="AlphaFoldDB" id="A0AAJ1ICP2"/>
<proteinExistence type="predicted"/>
<dbReference type="Proteomes" id="UP001221217">
    <property type="component" value="Unassembled WGS sequence"/>
</dbReference>
<dbReference type="CDD" id="cd06579">
    <property type="entry name" value="TM_PBP1_transp_AraH_like"/>
    <property type="match status" value="1"/>
</dbReference>
<feature type="transmembrane region" description="Helical" evidence="6">
    <location>
        <begin position="158"/>
        <end position="178"/>
    </location>
</feature>
<evidence type="ECO:0000256" key="4">
    <source>
        <dbReference type="ARBA" id="ARBA00022989"/>
    </source>
</evidence>
<reference evidence="7 8" key="1">
    <citation type="submission" date="2022-12" db="EMBL/GenBank/DDBJ databases">
        <title>Metagenome assembled genome from gulf of manar.</title>
        <authorList>
            <person name="Kohli P."/>
            <person name="Pk S."/>
            <person name="Venkata Ramana C."/>
            <person name="Sasikala C."/>
        </authorList>
    </citation>
    <scope>NUCLEOTIDE SEQUENCE [LARGE SCALE GENOMIC DNA]</scope>
    <source>
        <strain evidence="7">JB008</strain>
    </source>
</reference>
<evidence type="ECO:0000256" key="5">
    <source>
        <dbReference type="ARBA" id="ARBA00023136"/>
    </source>
</evidence>